<evidence type="ECO:0000259" key="2">
    <source>
        <dbReference type="Pfam" id="PF14675"/>
    </source>
</evidence>
<feature type="compositionally biased region" description="Acidic residues" evidence="1">
    <location>
        <begin position="1217"/>
        <end position="1231"/>
    </location>
</feature>
<feature type="region of interest" description="Disordered" evidence="1">
    <location>
        <begin position="1216"/>
        <end position="1300"/>
    </location>
</feature>
<feature type="compositionally biased region" description="Polar residues" evidence="1">
    <location>
        <begin position="1237"/>
        <end position="1258"/>
    </location>
</feature>
<evidence type="ECO:0008006" key="9">
    <source>
        <dbReference type="Google" id="ProtNLM"/>
    </source>
</evidence>
<evidence type="ECO:0000256" key="1">
    <source>
        <dbReference type="SAM" id="MobiDB-lite"/>
    </source>
</evidence>
<dbReference type="Proteomes" id="UP000594262">
    <property type="component" value="Unplaced"/>
</dbReference>
<evidence type="ECO:0000313" key="7">
    <source>
        <dbReference type="EnsemblMetazoa" id="CLYHEMP003164.1"/>
    </source>
</evidence>
<name>A0A7M5UV95_9CNID</name>
<dbReference type="Pfam" id="PF14676">
    <property type="entry name" value="FANCI_S2"/>
    <property type="match status" value="1"/>
</dbReference>
<evidence type="ECO:0000313" key="8">
    <source>
        <dbReference type="Proteomes" id="UP000594262"/>
    </source>
</evidence>
<dbReference type="InterPro" id="IPR026171">
    <property type="entry name" value="FANCI"/>
</dbReference>
<evidence type="ECO:0000259" key="6">
    <source>
        <dbReference type="Pfam" id="PF14680"/>
    </source>
</evidence>
<feature type="domain" description="FANCI solenoid 1" evidence="2">
    <location>
        <begin position="2"/>
        <end position="202"/>
    </location>
</feature>
<dbReference type="GO" id="GO:0070182">
    <property type="term" value="F:DNA polymerase binding"/>
    <property type="evidence" value="ECO:0007669"/>
    <property type="project" value="TreeGrafter"/>
</dbReference>
<evidence type="ECO:0000259" key="4">
    <source>
        <dbReference type="Pfam" id="PF14678"/>
    </source>
</evidence>
<protein>
    <recommendedName>
        <fullName evidence="9">Fanconi anemia group I protein</fullName>
    </recommendedName>
</protein>
<dbReference type="PANTHER" id="PTHR21818">
    <property type="entry name" value="BC025462 PROTEIN"/>
    <property type="match status" value="1"/>
</dbReference>
<feature type="region of interest" description="Disordered" evidence="1">
    <location>
        <begin position="1138"/>
        <end position="1158"/>
    </location>
</feature>
<dbReference type="InterPro" id="IPR029310">
    <property type="entry name" value="FANCI_HD1"/>
</dbReference>
<evidence type="ECO:0000259" key="5">
    <source>
        <dbReference type="Pfam" id="PF14679"/>
    </source>
</evidence>
<dbReference type="Pfam" id="PF14680">
    <property type="entry name" value="FANCI_HD2"/>
    <property type="match status" value="1"/>
</dbReference>
<evidence type="ECO:0000259" key="3">
    <source>
        <dbReference type="Pfam" id="PF14676"/>
    </source>
</evidence>
<dbReference type="OrthoDB" id="195089at2759"/>
<feature type="domain" description="FANCI solenoid 4" evidence="4">
    <location>
        <begin position="969"/>
        <end position="1210"/>
    </location>
</feature>
<dbReference type="InterPro" id="IPR029315">
    <property type="entry name" value="FANCI_S2"/>
</dbReference>
<feature type="domain" description="FANCI solenoid 2" evidence="3">
    <location>
        <begin position="301"/>
        <end position="459"/>
    </location>
</feature>
<dbReference type="EnsemblMetazoa" id="CLYHEMT003164.1">
    <property type="protein sequence ID" value="CLYHEMP003164.1"/>
    <property type="gene ID" value="CLYHEMG003164"/>
</dbReference>
<dbReference type="Pfam" id="PF14678">
    <property type="entry name" value="FANCI_S4"/>
    <property type="match status" value="1"/>
</dbReference>
<proteinExistence type="predicted"/>
<dbReference type="GO" id="GO:0006281">
    <property type="term" value="P:DNA repair"/>
    <property type="evidence" value="ECO:0007669"/>
    <property type="project" value="InterPro"/>
</dbReference>
<feature type="domain" description="FANCI helical" evidence="6">
    <location>
        <begin position="480"/>
        <end position="693"/>
    </location>
</feature>
<dbReference type="PANTHER" id="PTHR21818:SF0">
    <property type="entry name" value="FANCONI ANEMIA GROUP I PROTEIN"/>
    <property type="match status" value="1"/>
</dbReference>
<feature type="compositionally biased region" description="Basic residues" evidence="1">
    <location>
        <begin position="1146"/>
        <end position="1157"/>
    </location>
</feature>
<feature type="domain" description="FANCI helical" evidence="5">
    <location>
        <begin position="206"/>
        <end position="291"/>
    </location>
</feature>
<keyword evidence="8" id="KW-1185">Reference proteome</keyword>
<dbReference type="InterPro" id="IPR029314">
    <property type="entry name" value="FANCI_S4"/>
</dbReference>
<organism evidence="7 8">
    <name type="scientific">Clytia hemisphaerica</name>
    <dbReference type="NCBI Taxonomy" id="252671"/>
    <lineage>
        <taxon>Eukaryota</taxon>
        <taxon>Metazoa</taxon>
        <taxon>Cnidaria</taxon>
        <taxon>Hydrozoa</taxon>
        <taxon>Hydroidolina</taxon>
        <taxon>Leptothecata</taxon>
        <taxon>Obeliida</taxon>
        <taxon>Clytiidae</taxon>
        <taxon>Clytia</taxon>
    </lineage>
</organism>
<dbReference type="InterPro" id="IPR029308">
    <property type="entry name" value="FANCI_S1"/>
</dbReference>
<accession>A0A7M5UV95</accession>
<dbReference type="Pfam" id="PF14675">
    <property type="entry name" value="FANCI_S1"/>
    <property type="match status" value="1"/>
</dbReference>
<reference evidence="7" key="1">
    <citation type="submission" date="2021-01" db="UniProtKB">
        <authorList>
            <consortium name="EnsemblMetazoa"/>
        </authorList>
    </citation>
    <scope>IDENTIFICATION</scope>
</reference>
<sequence length="1300" mass="147502">METKVTNDLVGFLAVELDKIPLKELVELIGFFLELVAKGAISNSKNLEIFSKSLSIVSVASQITHKETIYTGEHYHSFVIQEVCEREWKKEMILPLLTAFREIELKEESLKTVIQKVLESFNDMPLEEIPSLIYQVLLLSVKGCKMDVLDGIITFFHQQSDRLSEGEQQHAILRDEDEIEKNKKELLSVEGTSLLHVMFAVKQDQSLGREFVKYLKGKGDGDQHKVSSPFSIALILSMTQVHRLEEQLFDFLKSNILKIFKEDELRKSSKWINELFPKEFPIEENIINVAKNSKTGWDHVSHGLITLAFNLIDTYAAKQNDIFTITSDATTPQQRACKLGAQVIQEIFQAQDTYRGAILEQILDLIITRSSLSQQHYLDLLSSLVSKVPQIVIDCLPKFREVFDYIPMVTVQTAEGILRAVLPLMRVSMSIKDSLILVLRKSMFSKNLESRKIAVMGFLLVLKHFKIDSENVFSLSSQVSSSQMFSCSQLEVSSSSRYNTDANEALCLELIGSLRKSLTQHGLVRQLIYQSIYEVICKNPKLSESALDLLYCQFMKYFHKEEDQIPPISLDKCVSNRNDEVILIEPLDHLVSALQLCTKKSGKRLDQVLEEDEALSFLLDNVEESFESLTRRMLKTDLEDFNLDKTADYQLNSEDGKKNRMQADILFGIYEILIEYNFMKEEKLSVEITECIHNIHDKLQAVHDVINESGNNAGKKGKPAQVKNNRQCLMSFKCLTKMLSTVLCDNEVENEEIVSILRQSCSLAKYLATAIVARLHQLVTRRECDGAGGKNMDHLFRQCLVLSRVFLQHINGESMISVEVLRKNKGKRLGNICLEGLNCIVGFVCNHLPHEIRPLLESLDFHPDVVSQNDMTSQGSIIYRVVRRMQRLTVKVIMSPDEDLGPKEAQVLINMLSYLTPHLADQTEVVQVYSWYSRLCIDHSVDDPLLTKTIFTKFLNLHHQCKGSLSTISKVCQDIHSRIGDIDEDIEVEESLHFKIITEKNSVPTIFLLIGQHIEKVLDEIDSVLTKLKNNSKSTTDDIVKDKQQRICQSLIGIVLSIHELVQSAFTPGTCADSITKVATKVYTILGTLTKYFMVLCTQKTGTVDQKFERLVKLTGSHLAQQIYAMISYMQSTQTNEQASMNTTNKKNKTNKVGKSRAMKESRSIPNLIYSIEQFERYLIQLSKKTKIDLMGNIKRSTARDFRINAASLEAALHEIESEEEEENNENEENADISNIQPDTSITGQQHATGNRNRTIGNKSAAAEVLDLTKEGPPASEPVRKRKKLFSVPRKSKDLVSTAK</sequence>
<dbReference type="Pfam" id="PF14679">
    <property type="entry name" value="FANCI_HD1"/>
    <property type="match status" value="1"/>
</dbReference>
<dbReference type="InterPro" id="IPR029312">
    <property type="entry name" value="FANCI_HD2"/>
</dbReference>